<evidence type="ECO:0000313" key="8">
    <source>
        <dbReference type="Proteomes" id="UP000319103"/>
    </source>
</evidence>
<dbReference type="GO" id="GO:0020037">
    <property type="term" value="F:heme binding"/>
    <property type="evidence" value="ECO:0007669"/>
    <property type="project" value="InterPro"/>
</dbReference>
<evidence type="ECO:0000256" key="2">
    <source>
        <dbReference type="ARBA" id="ARBA00022617"/>
    </source>
</evidence>
<dbReference type="Pfam" id="PF01152">
    <property type="entry name" value="Bac_globin"/>
    <property type="match status" value="1"/>
</dbReference>
<dbReference type="RefSeq" id="WP_141634838.1">
    <property type="nucleotide sequence ID" value="NZ_VIGB01000003.1"/>
</dbReference>
<evidence type="ECO:0000256" key="3">
    <source>
        <dbReference type="ARBA" id="ARBA00022723"/>
    </source>
</evidence>
<proteinExistence type="predicted"/>
<evidence type="ECO:0000256" key="5">
    <source>
        <dbReference type="PIRSR" id="PIRSR601486-1"/>
    </source>
</evidence>
<dbReference type="PROSITE" id="PS51725">
    <property type="entry name" value="ABM"/>
    <property type="match status" value="1"/>
</dbReference>
<keyword evidence="3 5" id="KW-0479">Metal-binding</keyword>
<gene>
    <name evidence="7" type="ORF">E6W39_20990</name>
</gene>
<comment type="caution">
    <text evidence="7">The sequence shown here is derived from an EMBL/GenBank/DDBJ whole genome shotgun (WGS) entry which is preliminary data.</text>
</comment>
<dbReference type="EMBL" id="VIGB01000003">
    <property type="protein sequence ID" value="TQF04252.1"/>
    <property type="molecule type" value="Genomic_DNA"/>
</dbReference>
<evidence type="ECO:0000313" key="7">
    <source>
        <dbReference type="EMBL" id="TQF04252.1"/>
    </source>
</evidence>
<dbReference type="GO" id="GO:0019825">
    <property type="term" value="F:oxygen binding"/>
    <property type="evidence" value="ECO:0007669"/>
    <property type="project" value="InterPro"/>
</dbReference>
<feature type="domain" description="ABM" evidence="6">
    <location>
        <begin position="2"/>
        <end position="92"/>
    </location>
</feature>
<evidence type="ECO:0000259" key="6">
    <source>
        <dbReference type="PROSITE" id="PS51725"/>
    </source>
</evidence>
<dbReference type="InterPro" id="IPR009050">
    <property type="entry name" value="Globin-like_sf"/>
</dbReference>
<dbReference type="SUPFAM" id="SSF54909">
    <property type="entry name" value="Dimeric alpha+beta barrel"/>
    <property type="match status" value="1"/>
</dbReference>
<dbReference type="Pfam" id="PF03992">
    <property type="entry name" value="ABM"/>
    <property type="match status" value="1"/>
</dbReference>
<keyword evidence="7" id="KW-0503">Monooxygenase</keyword>
<name>A0A540W5G2_9ACTN</name>
<evidence type="ECO:0000256" key="1">
    <source>
        <dbReference type="ARBA" id="ARBA00022448"/>
    </source>
</evidence>
<dbReference type="Gene3D" id="1.10.490.10">
    <property type="entry name" value="Globins"/>
    <property type="match status" value="1"/>
</dbReference>
<feature type="binding site" description="distal binding residue" evidence="5">
    <location>
        <position position="172"/>
    </location>
    <ligand>
        <name>heme</name>
        <dbReference type="ChEBI" id="CHEBI:30413"/>
    </ligand>
    <ligandPart>
        <name>Fe</name>
        <dbReference type="ChEBI" id="CHEBI:18248"/>
    </ligandPart>
</feature>
<organism evidence="7 8">
    <name type="scientific">Kitasatospora acidiphila</name>
    <dbReference type="NCBI Taxonomy" id="2567942"/>
    <lineage>
        <taxon>Bacteria</taxon>
        <taxon>Bacillati</taxon>
        <taxon>Actinomycetota</taxon>
        <taxon>Actinomycetes</taxon>
        <taxon>Kitasatosporales</taxon>
        <taxon>Streptomycetaceae</taxon>
        <taxon>Kitasatospora</taxon>
    </lineage>
</organism>
<dbReference type="InterPro" id="IPR012292">
    <property type="entry name" value="Globin/Proto"/>
</dbReference>
<dbReference type="GO" id="GO:0046872">
    <property type="term" value="F:metal ion binding"/>
    <property type="evidence" value="ECO:0007669"/>
    <property type="project" value="UniProtKB-KW"/>
</dbReference>
<dbReference type="GO" id="GO:0004497">
    <property type="term" value="F:monooxygenase activity"/>
    <property type="evidence" value="ECO:0007669"/>
    <property type="project" value="UniProtKB-KW"/>
</dbReference>
<reference evidence="7 8" key="1">
    <citation type="submission" date="2019-06" db="EMBL/GenBank/DDBJ databases">
        <title>Description of Kitasatospora acidophila sp. nov. isolated from pine grove soil, and reclassification of Streptomyces novaecaesareae to Kitasatospora novaeceasareae comb. nov.</title>
        <authorList>
            <person name="Kim M.J."/>
        </authorList>
    </citation>
    <scope>NUCLEOTIDE SEQUENCE [LARGE SCALE GENOMIC DNA]</scope>
    <source>
        <strain evidence="7 8">MMS16-CNU292</strain>
    </source>
</reference>
<dbReference type="Gene3D" id="3.30.70.100">
    <property type="match status" value="1"/>
</dbReference>
<keyword evidence="8" id="KW-1185">Reference proteome</keyword>
<dbReference type="InterPro" id="IPR001486">
    <property type="entry name" value="Hemoglobin_trunc"/>
</dbReference>
<dbReference type="AlphaFoldDB" id="A0A540W5G2"/>
<sequence length="253" mass="29202">MIIEYIRYRIDGARREAFEQAYQRAADALQQAEQCVDYELTRCTEDPRDYILRIRWTSAEDHLQGFRKGEHFAAFFAEIRPYVQDIEEMRHYEATPVAGRGGSTPTLYEWAGGQPALERLFTRFYQRVDEDPLLAPVFADKEPDHALSVAAWLGEVFGGPARYSTERGGHRHMAARHLGRGITEQQRRRWVALLLDTADEVELPADPEFRAVLAYYLEWGTRMALLYSGPTPPPLPETPMPRWDWGITPPYRG</sequence>
<keyword evidence="4 5" id="KW-0408">Iron</keyword>
<dbReference type="InterPro" id="IPR011008">
    <property type="entry name" value="Dimeric_a/b-barrel"/>
</dbReference>
<keyword evidence="2 5" id="KW-0349">Heme</keyword>
<dbReference type="OrthoDB" id="9798157at2"/>
<dbReference type="Proteomes" id="UP000319103">
    <property type="component" value="Unassembled WGS sequence"/>
</dbReference>
<keyword evidence="1" id="KW-0813">Transport</keyword>
<keyword evidence="7" id="KW-0560">Oxidoreductase</keyword>
<protein>
    <submittedName>
        <fullName evidence="7">Antibiotic biosynthesis monooxygenase</fullName>
    </submittedName>
</protein>
<dbReference type="CDD" id="cd14775">
    <property type="entry name" value="TrHb2_O-like"/>
    <property type="match status" value="1"/>
</dbReference>
<accession>A0A540W5G2</accession>
<dbReference type="InterPro" id="IPR007138">
    <property type="entry name" value="ABM_dom"/>
</dbReference>
<evidence type="ECO:0000256" key="4">
    <source>
        <dbReference type="ARBA" id="ARBA00023004"/>
    </source>
</evidence>
<dbReference type="SUPFAM" id="SSF46458">
    <property type="entry name" value="Globin-like"/>
    <property type="match status" value="1"/>
</dbReference>